<dbReference type="InterPro" id="IPR036249">
    <property type="entry name" value="Thioredoxin-like_sf"/>
</dbReference>
<evidence type="ECO:0000256" key="1">
    <source>
        <dbReference type="PIRSR" id="PIRSR037031-50"/>
    </source>
</evidence>
<evidence type="ECO:0000313" key="5">
    <source>
        <dbReference type="Proteomes" id="UP000199073"/>
    </source>
</evidence>
<gene>
    <name evidence="4" type="ORF">SAMN05660330_00653</name>
</gene>
<dbReference type="PANTHER" id="PTHR36450">
    <property type="entry name" value="THIOREDOXIN"/>
    <property type="match status" value="1"/>
</dbReference>
<dbReference type="PIRSF" id="PIRSF037031">
    <property type="entry name" value="Redox_disulphide_2"/>
    <property type="match status" value="1"/>
</dbReference>
<proteinExistence type="predicted"/>
<keyword evidence="2" id="KW-0676">Redox-active center</keyword>
<dbReference type="OrthoDB" id="9800630at2"/>
<keyword evidence="5" id="KW-1185">Reference proteome</keyword>
<dbReference type="RefSeq" id="WP_092219751.1">
    <property type="nucleotide sequence ID" value="NZ_FNJI01000004.1"/>
</dbReference>
<keyword evidence="2" id="KW-1015">Disulfide bond</keyword>
<dbReference type="EMBL" id="FNJI01000004">
    <property type="protein sequence ID" value="SDO62742.1"/>
    <property type="molecule type" value="Genomic_DNA"/>
</dbReference>
<feature type="domain" description="Thioredoxin-like fold" evidence="3">
    <location>
        <begin position="1"/>
        <end position="75"/>
    </location>
</feature>
<evidence type="ECO:0000259" key="3">
    <source>
        <dbReference type="Pfam" id="PF13192"/>
    </source>
</evidence>
<name>A0A1H0L3V7_9BACT</name>
<dbReference type="AlphaFoldDB" id="A0A1H0L3V7"/>
<evidence type="ECO:0000313" key="4">
    <source>
        <dbReference type="EMBL" id="SDO62742.1"/>
    </source>
</evidence>
<dbReference type="Pfam" id="PF13192">
    <property type="entry name" value="Thioredoxin_3"/>
    <property type="match status" value="1"/>
</dbReference>
<dbReference type="Gene3D" id="3.40.30.10">
    <property type="entry name" value="Glutaredoxin"/>
    <property type="match status" value="1"/>
</dbReference>
<dbReference type="SUPFAM" id="SSF52833">
    <property type="entry name" value="Thioredoxin-like"/>
    <property type="match status" value="1"/>
</dbReference>
<protein>
    <submittedName>
        <fullName evidence="4">Small redox-active disulfide protein 2</fullName>
    </submittedName>
</protein>
<evidence type="ECO:0000256" key="2">
    <source>
        <dbReference type="PIRSR" id="PIRSR037031-51"/>
    </source>
</evidence>
<feature type="active site" description="Nucleophile" evidence="1">
    <location>
        <position position="10"/>
    </location>
</feature>
<dbReference type="NCBIfam" id="TIGR00412">
    <property type="entry name" value="redox_disulf_2"/>
    <property type="match status" value="1"/>
</dbReference>
<dbReference type="InterPro" id="IPR012336">
    <property type="entry name" value="Thioredoxin-like_fold"/>
</dbReference>
<dbReference type="PANTHER" id="PTHR36450:SF1">
    <property type="entry name" value="THIOREDOXIN"/>
    <property type="match status" value="1"/>
</dbReference>
<sequence>MDIKVCGPGCAKCHEAERLVSEAVKEAGVEATIEKVTDFNAIAGYGVFSTPAVIVDGEVKCVGKVPTKKEIRKWIG</sequence>
<feature type="active site" description="Nucleophile" evidence="1">
    <location>
        <position position="13"/>
    </location>
</feature>
<accession>A0A1H0L3V7</accession>
<feature type="disulfide bond" description="Redox-active" evidence="2">
    <location>
        <begin position="10"/>
        <end position="13"/>
    </location>
</feature>
<reference evidence="4 5" key="1">
    <citation type="submission" date="2016-10" db="EMBL/GenBank/DDBJ databases">
        <authorList>
            <person name="de Groot N.N."/>
        </authorList>
    </citation>
    <scope>NUCLEOTIDE SEQUENCE [LARGE SCALE GENOMIC DNA]</scope>
    <source>
        <strain evidence="4 5">DSM 12130</strain>
    </source>
</reference>
<dbReference type="InterPro" id="IPR005243">
    <property type="entry name" value="THIRX-like_proc"/>
</dbReference>
<dbReference type="STRING" id="91360.SAMN05660330_00653"/>
<organism evidence="4 5">
    <name type="scientific">Desulforhopalus singaporensis</name>
    <dbReference type="NCBI Taxonomy" id="91360"/>
    <lineage>
        <taxon>Bacteria</taxon>
        <taxon>Pseudomonadati</taxon>
        <taxon>Thermodesulfobacteriota</taxon>
        <taxon>Desulfobulbia</taxon>
        <taxon>Desulfobulbales</taxon>
        <taxon>Desulfocapsaceae</taxon>
        <taxon>Desulforhopalus</taxon>
    </lineage>
</organism>
<dbReference type="Proteomes" id="UP000199073">
    <property type="component" value="Unassembled WGS sequence"/>
</dbReference>